<dbReference type="EMBL" id="BKCJ011259312">
    <property type="protein sequence ID" value="GFD11475.1"/>
    <property type="molecule type" value="Genomic_DNA"/>
</dbReference>
<reference evidence="2" key="1">
    <citation type="journal article" date="2019" name="Sci. Rep.">
        <title>Draft genome of Tanacetum cinerariifolium, the natural source of mosquito coil.</title>
        <authorList>
            <person name="Yamashiro T."/>
            <person name="Shiraishi A."/>
            <person name="Satake H."/>
            <person name="Nakayama K."/>
        </authorList>
    </citation>
    <scope>NUCLEOTIDE SEQUENCE</scope>
</reference>
<evidence type="ECO:0000256" key="1">
    <source>
        <dbReference type="SAM" id="MobiDB-lite"/>
    </source>
</evidence>
<protein>
    <submittedName>
        <fullName evidence="2">Uncharacterized protein</fullName>
    </submittedName>
</protein>
<comment type="caution">
    <text evidence="2">The sequence shown here is derived from an EMBL/GenBank/DDBJ whole genome shotgun (WGS) entry which is preliminary data.</text>
</comment>
<proteinExistence type="predicted"/>
<organism evidence="2">
    <name type="scientific">Tanacetum cinerariifolium</name>
    <name type="common">Dalmatian daisy</name>
    <name type="synonym">Chrysanthemum cinerariifolium</name>
    <dbReference type="NCBI Taxonomy" id="118510"/>
    <lineage>
        <taxon>Eukaryota</taxon>
        <taxon>Viridiplantae</taxon>
        <taxon>Streptophyta</taxon>
        <taxon>Embryophyta</taxon>
        <taxon>Tracheophyta</taxon>
        <taxon>Spermatophyta</taxon>
        <taxon>Magnoliopsida</taxon>
        <taxon>eudicotyledons</taxon>
        <taxon>Gunneridae</taxon>
        <taxon>Pentapetalae</taxon>
        <taxon>asterids</taxon>
        <taxon>campanulids</taxon>
        <taxon>Asterales</taxon>
        <taxon>Asteraceae</taxon>
        <taxon>Asteroideae</taxon>
        <taxon>Anthemideae</taxon>
        <taxon>Anthemidinae</taxon>
        <taxon>Tanacetum</taxon>
    </lineage>
</organism>
<name>A0A699TL76_TANCI</name>
<gene>
    <name evidence="2" type="ORF">Tci_883444</name>
</gene>
<accession>A0A699TL76</accession>
<sequence>MHVKFSKITPNITGSRLNWLFDIDALTKSMNYKPVVTGNQSNGSTCIKACDNVGEEEKKDTEDPGNEDNEAPITKEPRVILEKDNVNSTNRVNTISSTVNAASNEVNDVVRKSSIKLLDDPNM</sequence>
<evidence type="ECO:0000313" key="2">
    <source>
        <dbReference type="EMBL" id="GFD11475.1"/>
    </source>
</evidence>
<feature type="compositionally biased region" description="Basic and acidic residues" evidence="1">
    <location>
        <begin position="73"/>
        <end position="85"/>
    </location>
</feature>
<feature type="non-terminal residue" evidence="2">
    <location>
        <position position="123"/>
    </location>
</feature>
<dbReference type="AlphaFoldDB" id="A0A699TL76"/>
<feature type="region of interest" description="Disordered" evidence="1">
    <location>
        <begin position="54"/>
        <end position="86"/>
    </location>
</feature>